<feature type="domain" description="CHAT" evidence="3">
    <location>
        <begin position="781"/>
        <end position="1042"/>
    </location>
</feature>
<proteinExistence type="predicted"/>
<comment type="caution">
    <text evidence="4">The sequence shown here is derived from an EMBL/GenBank/DDBJ whole genome shotgun (WGS) entry which is preliminary data.</text>
</comment>
<evidence type="ECO:0000313" key="4">
    <source>
        <dbReference type="EMBL" id="PFX26543.1"/>
    </source>
</evidence>
<dbReference type="PANTHER" id="PTHR10098">
    <property type="entry name" value="RAPSYN-RELATED"/>
    <property type="match status" value="1"/>
</dbReference>
<dbReference type="PANTHER" id="PTHR10098:SF108">
    <property type="entry name" value="TETRATRICOPEPTIDE REPEAT PROTEIN 28"/>
    <property type="match status" value="1"/>
</dbReference>
<organism evidence="4 5">
    <name type="scientific">Stylophora pistillata</name>
    <name type="common">Smooth cauliflower coral</name>
    <dbReference type="NCBI Taxonomy" id="50429"/>
    <lineage>
        <taxon>Eukaryota</taxon>
        <taxon>Metazoa</taxon>
        <taxon>Cnidaria</taxon>
        <taxon>Anthozoa</taxon>
        <taxon>Hexacorallia</taxon>
        <taxon>Scleractinia</taxon>
        <taxon>Astrocoeniina</taxon>
        <taxon>Pocilloporidae</taxon>
        <taxon>Stylophora</taxon>
    </lineage>
</organism>
<evidence type="ECO:0000256" key="2">
    <source>
        <dbReference type="SAM" id="MobiDB-lite"/>
    </source>
</evidence>
<keyword evidence="1" id="KW-0802">TPR repeat</keyword>
<feature type="repeat" description="TPR" evidence="1">
    <location>
        <begin position="384"/>
        <end position="417"/>
    </location>
</feature>
<dbReference type="Gene3D" id="1.25.40.10">
    <property type="entry name" value="Tetratricopeptide repeat domain"/>
    <property type="match status" value="3"/>
</dbReference>
<dbReference type="Pfam" id="PF12770">
    <property type="entry name" value="CHAT"/>
    <property type="match status" value="1"/>
</dbReference>
<feature type="region of interest" description="Disordered" evidence="2">
    <location>
        <begin position="737"/>
        <end position="774"/>
    </location>
</feature>
<dbReference type="Pfam" id="PF13424">
    <property type="entry name" value="TPR_12"/>
    <property type="match status" value="1"/>
</dbReference>
<evidence type="ECO:0000313" key="5">
    <source>
        <dbReference type="Proteomes" id="UP000225706"/>
    </source>
</evidence>
<dbReference type="Pfam" id="PF13176">
    <property type="entry name" value="TPR_7"/>
    <property type="match status" value="2"/>
</dbReference>
<reference evidence="5" key="1">
    <citation type="journal article" date="2017" name="bioRxiv">
        <title>Comparative analysis of the genomes of Stylophora pistillata and Acropora digitifera provides evidence for extensive differences between species of corals.</title>
        <authorList>
            <person name="Voolstra C.R."/>
            <person name="Li Y."/>
            <person name="Liew Y.J."/>
            <person name="Baumgarten S."/>
            <person name="Zoccola D."/>
            <person name="Flot J.-F."/>
            <person name="Tambutte S."/>
            <person name="Allemand D."/>
            <person name="Aranda M."/>
        </authorList>
    </citation>
    <scope>NUCLEOTIDE SEQUENCE [LARGE SCALE GENOMIC DNA]</scope>
</reference>
<dbReference type="Proteomes" id="UP000225706">
    <property type="component" value="Unassembled WGS sequence"/>
</dbReference>
<evidence type="ECO:0000256" key="1">
    <source>
        <dbReference type="PROSITE-ProRule" id="PRU00339"/>
    </source>
</evidence>
<accession>A0A2B4SBX6</accession>
<protein>
    <submittedName>
        <fullName evidence="4">Tetratricopeptide repeat protein 28</fullName>
    </submittedName>
</protein>
<dbReference type="PROSITE" id="PS50005">
    <property type="entry name" value="TPR"/>
    <property type="match status" value="2"/>
</dbReference>
<gene>
    <name evidence="4" type="primary">Ttc28</name>
    <name evidence="4" type="ORF">AWC38_SpisGene8769</name>
</gene>
<feature type="compositionally biased region" description="Basic residues" evidence="2">
    <location>
        <begin position="751"/>
        <end position="760"/>
    </location>
</feature>
<keyword evidence="5" id="KW-1185">Reference proteome</keyword>
<dbReference type="AlphaFoldDB" id="A0A2B4SBX6"/>
<dbReference type="STRING" id="50429.A0A2B4SBX6"/>
<dbReference type="SUPFAM" id="SSF48452">
    <property type="entry name" value="TPR-like"/>
    <property type="match status" value="3"/>
</dbReference>
<feature type="repeat" description="TPR" evidence="1">
    <location>
        <begin position="424"/>
        <end position="457"/>
    </location>
</feature>
<dbReference type="SMART" id="SM00028">
    <property type="entry name" value="TPR"/>
    <property type="match status" value="9"/>
</dbReference>
<dbReference type="EMBL" id="LSMT01000123">
    <property type="protein sequence ID" value="PFX26543.1"/>
    <property type="molecule type" value="Genomic_DNA"/>
</dbReference>
<dbReference type="InterPro" id="IPR019734">
    <property type="entry name" value="TPR_rpt"/>
</dbReference>
<name>A0A2B4SBX6_STYPI</name>
<dbReference type="InterPro" id="IPR024983">
    <property type="entry name" value="CHAT_dom"/>
</dbReference>
<sequence>MAFLAAENENRKVEVLPQADFVVTWSLVKKKVDCEDVLRVLFIGLAVVSVLFQTYRHVKAIEILNECLNVLKIYASNFEIKGANALFGLIYHKLFYLYKFVGDCKNAIQIGGEAIQAYLLMGDVRHAAELLGIVGNEYQIAGEQVKAKERYDTAFRIFYLREVNQLEQFDMSDIERREHLNRMLLMETKADNKTGQGIILSQLGETASKAVEKLKEADANKELGMALTDLGRICDMLGEFQDAISSLQKSLEISLENGDKHEEVLNRRFLGDAHTSVGEYDKGKKCYDETLALSRIAGDKKGVALAYSGLRSFYRRKNKIAKAADYGEKAIEIYSDIGDLRLEGIENCELGDICSFTSRFEEAVKYHTRSLEIKRKTGDRKGEAQQYGNLGVVYQNLGDHCKGKHYHERALAINKETNHLVGQGVDYSNLGSVYQHRGESSRAYHYYRKALEINFRTRNQEAIAAGYCQLGICSQNEGKYEEAKKLRWTGLKIASRLGYRNMEATILCDLAKIYSVIGGSEKAMDSYKRAEVIFKEVGNSAKHAEVLANIGSVYQSDGDKLTAIKYLRGSLDIIKGIESQDVEASTSAILAATVYAVTQDLPNIRLYLKKSIKVFEKIREVLGESEDFKIGFADKHDAPYQLMIAILIKLGNTDLALSVVELVRARSLAELMVERYSAPPLPDLDSSQLIDFHHVVKDKNTPCISFCFVQGHLSCWTLKANPEITLREVKTDGLPLNIRPKETLRDDPPPSRKKAQKLNKAKTPATSRRSMKEVQMKNHSSVLYKDIIAPVVDLLEGSEIVVVLDRSPYRVSFSALMNEKDEFLGKKFRIRYTPSLTTLKLIQDSPEDDHSETGVLLVGDPDVGTPDRLPCAKEEVEMIGYILNVQPLTGKEATKEAVLQKIHSVSLIHIAAHGEEEKGNIALAPSNREKDDFLLTMVDISAVRLRAKLVVLSCCHSGKGHIKGEGVVGIARAFLGSGARSVLASLWAMDDEETMEFMKQFCEHLVDGKSASECLHETMKWMRKKPKYSEVKDWAPFVLIGDDLSFKFVY</sequence>
<dbReference type="OrthoDB" id="10040854at2759"/>
<dbReference type="InterPro" id="IPR011990">
    <property type="entry name" value="TPR-like_helical_dom_sf"/>
</dbReference>
<feature type="compositionally biased region" description="Basic and acidic residues" evidence="2">
    <location>
        <begin position="739"/>
        <end position="750"/>
    </location>
</feature>
<evidence type="ECO:0000259" key="3">
    <source>
        <dbReference type="Pfam" id="PF12770"/>
    </source>
</evidence>